<reference evidence="2 3" key="1">
    <citation type="journal article" date="2019" name="Emerg. Microbes Infect.">
        <title>Comprehensive subspecies identification of 175 nontuberculous mycobacteria species based on 7547 genomic profiles.</title>
        <authorList>
            <person name="Matsumoto Y."/>
            <person name="Kinjo T."/>
            <person name="Motooka D."/>
            <person name="Nabeya D."/>
            <person name="Jung N."/>
            <person name="Uechi K."/>
            <person name="Horii T."/>
            <person name="Iida T."/>
            <person name="Fujita J."/>
            <person name="Nakamura S."/>
        </authorList>
    </citation>
    <scope>NUCLEOTIDE SEQUENCE [LARGE SCALE GENOMIC DNA]</scope>
    <source>
        <strain evidence="2 3">JCM 14738</strain>
    </source>
</reference>
<dbReference type="RefSeq" id="WP_139825272.1">
    <property type="nucleotide sequence ID" value="NZ_AP022613.1"/>
</dbReference>
<evidence type="ECO:0000313" key="2">
    <source>
        <dbReference type="EMBL" id="BBZ41287.1"/>
    </source>
</evidence>
<dbReference type="AlphaFoldDB" id="A0A7I7YIU5"/>
<protein>
    <recommendedName>
        <fullName evidence="1">DUF1023 domain-containing protein</fullName>
    </recommendedName>
</protein>
<gene>
    <name evidence="2" type="ORF">MCNS_43500</name>
</gene>
<accession>A0A7I7YIU5</accession>
<evidence type="ECO:0000259" key="1">
    <source>
        <dbReference type="Pfam" id="PF06259"/>
    </source>
</evidence>
<name>A0A7I7YIU5_9MYCO</name>
<organism evidence="2 3">
    <name type="scientific">Mycobacterium conspicuum</name>
    <dbReference type="NCBI Taxonomy" id="44010"/>
    <lineage>
        <taxon>Bacteria</taxon>
        <taxon>Bacillati</taxon>
        <taxon>Actinomycetota</taxon>
        <taxon>Actinomycetes</taxon>
        <taxon>Mycobacteriales</taxon>
        <taxon>Mycobacteriaceae</taxon>
        <taxon>Mycobacterium</taxon>
    </lineage>
</organism>
<dbReference type="Gene3D" id="3.40.50.1820">
    <property type="entry name" value="alpha/beta hydrolase"/>
    <property type="match status" value="1"/>
</dbReference>
<dbReference type="OrthoDB" id="4872090at2"/>
<dbReference type="Proteomes" id="UP000467385">
    <property type="component" value="Chromosome"/>
</dbReference>
<dbReference type="InterPro" id="IPR029058">
    <property type="entry name" value="AB_hydrolase_fold"/>
</dbReference>
<dbReference type="EMBL" id="AP022613">
    <property type="protein sequence ID" value="BBZ41287.1"/>
    <property type="molecule type" value="Genomic_DNA"/>
</dbReference>
<sequence length="459" mass="50473">MTSPADPVDETFEPLADGVSARADVSTEGSNVCRAGALAALLRGATAARSGLTTELRAIGFSERIIGSGARDWAGQNPLQRVGVFGQAFAPDLDQTRMSRWAEMNENDDPRPAVEFLIAMLGSSLERESAAAAAALWRGLDLGVELSPRSIAARRRIYDRLFFGPRYDDDLWLLRPFGLEEQLFGLDVGETQPWDPDRWLNIYEQLQFRLGQDRYVDAFVIAATVSARLYQALQSPDSIVRSLAIAALVRVADGPPPAKDHRDSRSTGVSATPTVSTIIHGTTAYMGDWWRPQVGDFHRFIHDNYRPNLYSGGGRFSWSGAYSAKHRSRAAQDLVAWIADLAPHGIQSLFGHSYGGEIASRAVNLGAPIQQLVLLSTPVTRQVKAAAAAGARIVDVRLPLDPVLALELRPQRLARRENVTRVITSWRLSHSATHEESVWVSEDIARRGHIQLEPDLAKR</sequence>
<keyword evidence="3" id="KW-1185">Reference proteome</keyword>
<dbReference type="Pfam" id="PF06259">
    <property type="entry name" value="Abhydrolase_8"/>
    <property type="match status" value="1"/>
</dbReference>
<dbReference type="InterPro" id="IPR010427">
    <property type="entry name" value="DUF1023"/>
</dbReference>
<evidence type="ECO:0000313" key="3">
    <source>
        <dbReference type="Proteomes" id="UP000467385"/>
    </source>
</evidence>
<proteinExistence type="predicted"/>
<dbReference type="SUPFAM" id="SSF53474">
    <property type="entry name" value="alpha/beta-Hydrolases"/>
    <property type="match status" value="1"/>
</dbReference>
<feature type="domain" description="DUF1023" evidence="1">
    <location>
        <begin position="324"/>
        <end position="386"/>
    </location>
</feature>